<evidence type="ECO:0000313" key="5">
    <source>
        <dbReference type="EMBL" id="KAJ2850344.1"/>
    </source>
</evidence>
<dbReference type="AlphaFoldDB" id="A0A9W8I826"/>
<evidence type="ECO:0000256" key="2">
    <source>
        <dbReference type="ARBA" id="ARBA00022980"/>
    </source>
</evidence>
<dbReference type="NCBIfam" id="TIGR00002">
    <property type="entry name" value="S16"/>
    <property type="match status" value="1"/>
</dbReference>
<comment type="caution">
    <text evidence="5">The sequence shown here is derived from an EMBL/GenBank/DDBJ whole genome shotgun (WGS) entry which is preliminary data.</text>
</comment>
<keyword evidence="2 5" id="KW-0689">Ribosomal protein</keyword>
<keyword evidence="6" id="KW-1185">Reference proteome</keyword>
<dbReference type="SUPFAM" id="SSF54565">
    <property type="entry name" value="Ribosomal protein S16"/>
    <property type="match status" value="1"/>
</dbReference>
<dbReference type="PANTHER" id="PTHR12919:SF20">
    <property type="entry name" value="SMALL RIBOSOMAL SUBUNIT PROTEIN BS16M"/>
    <property type="match status" value="1"/>
</dbReference>
<dbReference type="Pfam" id="PF00886">
    <property type="entry name" value="Ribosomal_S16"/>
    <property type="match status" value="1"/>
</dbReference>
<dbReference type="GO" id="GO:0032543">
    <property type="term" value="P:mitochondrial translation"/>
    <property type="evidence" value="ECO:0007669"/>
    <property type="project" value="TreeGrafter"/>
</dbReference>
<name>A0A9W8I826_9FUNG</name>
<proteinExistence type="inferred from homology"/>
<dbReference type="EMBL" id="JANBUW010000035">
    <property type="protein sequence ID" value="KAJ2850344.1"/>
    <property type="molecule type" value="Genomic_DNA"/>
</dbReference>
<accession>A0A9W8I826</accession>
<evidence type="ECO:0000256" key="3">
    <source>
        <dbReference type="ARBA" id="ARBA00023274"/>
    </source>
</evidence>
<dbReference type="GO" id="GO:0003735">
    <property type="term" value="F:structural constituent of ribosome"/>
    <property type="evidence" value="ECO:0007669"/>
    <property type="project" value="InterPro"/>
</dbReference>
<organism evidence="5 6">
    <name type="scientific">Coemansia brasiliensis</name>
    <dbReference type="NCBI Taxonomy" id="2650707"/>
    <lineage>
        <taxon>Eukaryota</taxon>
        <taxon>Fungi</taxon>
        <taxon>Fungi incertae sedis</taxon>
        <taxon>Zoopagomycota</taxon>
        <taxon>Kickxellomycotina</taxon>
        <taxon>Kickxellomycetes</taxon>
        <taxon>Kickxellales</taxon>
        <taxon>Kickxellaceae</taxon>
        <taxon>Coemansia</taxon>
    </lineage>
</organism>
<dbReference type="PANTHER" id="PTHR12919">
    <property type="entry name" value="30S RIBOSOMAL PROTEIN S16"/>
    <property type="match status" value="1"/>
</dbReference>
<dbReference type="HAMAP" id="MF_00385">
    <property type="entry name" value="Ribosomal_bS16"/>
    <property type="match status" value="1"/>
</dbReference>
<dbReference type="Proteomes" id="UP001139887">
    <property type="component" value="Unassembled WGS sequence"/>
</dbReference>
<feature type="region of interest" description="Disordered" evidence="4">
    <location>
        <begin position="85"/>
        <end position="111"/>
    </location>
</feature>
<comment type="similarity">
    <text evidence="1">Belongs to the bacterial ribosomal protein bS16 family.</text>
</comment>
<evidence type="ECO:0000256" key="1">
    <source>
        <dbReference type="ARBA" id="ARBA00006668"/>
    </source>
</evidence>
<gene>
    <name evidence="5" type="primary">MRPS16</name>
    <name evidence="5" type="ORF">IWW36_001961</name>
</gene>
<dbReference type="InterPro" id="IPR023803">
    <property type="entry name" value="Ribosomal_bS16_dom_sf"/>
</dbReference>
<keyword evidence="3" id="KW-0687">Ribonucleoprotein</keyword>
<protein>
    <submittedName>
        <fullName evidence="5">37S ribosomal protein S16, mitochondrial</fullName>
    </submittedName>
</protein>
<dbReference type="InterPro" id="IPR000307">
    <property type="entry name" value="Ribosomal_bS16"/>
</dbReference>
<dbReference type="Gene3D" id="3.30.1320.10">
    <property type="match status" value="1"/>
</dbReference>
<sequence length="111" mass="12324">MAVRIRFARHGVRNKPFFHIVAINARQKRDGKPLEKLGTYSPHPNIKEGAKHITLDFARTKYWLGVGAQPTDGVRFLLERAGLLPPRPLHPKVKRSPIAAASAAESSQPEA</sequence>
<dbReference type="OrthoDB" id="407221at2759"/>
<evidence type="ECO:0000313" key="6">
    <source>
        <dbReference type="Proteomes" id="UP001139887"/>
    </source>
</evidence>
<dbReference type="GO" id="GO:0005763">
    <property type="term" value="C:mitochondrial small ribosomal subunit"/>
    <property type="evidence" value="ECO:0007669"/>
    <property type="project" value="TreeGrafter"/>
</dbReference>
<reference evidence="5" key="1">
    <citation type="submission" date="2022-07" db="EMBL/GenBank/DDBJ databases">
        <title>Phylogenomic reconstructions and comparative analyses of Kickxellomycotina fungi.</title>
        <authorList>
            <person name="Reynolds N.K."/>
            <person name="Stajich J.E."/>
            <person name="Barry K."/>
            <person name="Grigoriev I.V."/>
            <person name="Crous P."/>
            <person name="Smith M.E."/>
        </authorList>
    </citation>
    <scope>NUCLEOTIDE SEQUENCE</scope>
    <source>
        <strain evidence="5">NRRL 1566</strain>
    </source>
</reference>
<feature type="compositionally biased region" description="Low complexity" evidence="4">
    <location>
        <begin position="96"/>
        <end position="111"/>
    </location>
</feature>
<evidence type="ECO:0000256" key="4">
    <source>
        <dbReference type="SAM" id="MobiDB-lite"/>
    </source>
</evidence>